<dbReference type="PANTHER" id="PTHR22734:SF2">
    <property type="entry name" value="U3 SMALL NUCLEOLAR RIBONUCLEOPROTEIN PROTEIN IMP4"/>
    <property type="match status" value="1"/>
</dbReference>
<accession>A0ABY7FWZ2</accession>
<dbReference type="PROSITE" id="PS50833">
    <property type="entry name" value="BRIX"/>
    <property type="match status" value="1"/>
</dbReference>
<feature type="domain" description="Brix" evidence="1">
    <location>
        <begin position="15"/>
        <end position="216"/>
    </location>
</feature>
<name>A0ABY7FWZ2_MYAAR</name>
<dbReference type="PANTHER" id="PTHR22734">
    <property type="entry name" value="U3 SMALL NUCLEOLAR RIBONUCLEOPROTEIN PROTEIN IMP4"/>
    <property type="match status" value="1"/>
</dbReference>
<dbReference type="InterPro" id="IPR007109">
    <property type="entry name" value="Brix"/>
</dbReference>
<reference evidence="2" key="1">
    <citation type="submission" date="2022-11" db="EMBL/GenBank/DDBJ databases">
        <title>Centuries of genome instability and evolution in soft-shell clam transmissible cancer (bioRxiv).</title>
        <authorList>
            <person name="Hart S.F.M."/>
            <person name="Yonemitsu M.A."/>
            <person name="Giersch R.M."/>
            <person name="Beal B.F."/>
            <person name="Arriagada G."/>
            <person name="Davis B.W."/>
            <person name="Ostrander E.A."/>
            <person name="Goff S.P."/>
            <person name="Metzger M.J."/>
        </authorList>
    </citation>
    <scope>NUCLEOTIDE SEQUENCE</scope>
    <source>
        <strain evidence="2">MELC-2E11</strain>
        <tissue evidence="2">Siphon/mantle</tissue>
    </source>
</reference>
<dbReference type="InterPro" id="IPR044281">
    <property type="entry name" value="IMP4/RPF1"/>
</dbReference>
<dbReference type="EMBL" id="CP111025">
    <property type="protein sequence ID" value="WAR26162.1"/>
    <property type="molecule type" value="Genomic_DNA"/>
</dbReference>
<protein>
    <submittedName>
        <fullName evidence="2">IMP4-like protein</fullName>
    </submittedName>
</protein>
<dbReference type="SMART" id="SM00879">
    <property type="entry name" value="Brix"/>
    <property type="match status" value="1"/>
</dbReference>
<keyword evidence="3" id="KW-1185">Reference proteome</keyword>
<evidence type="ECO:0000313" key="3">
    <source>
        <dbReference type="Proteomes" id="UP001164746"/>
    </source>
</evidence>
<evidence type="ECO:0000259" key="1">
    <source>
        <dbReference type="PROSITE" id="PS50833"/>
    </source>
</evidence>
<organism evidence="2 3">
    <name type="scientific">Mya arenaria</name>
    <name type="common">Soft-shell clam</name>
    <dbReference type="NCBI Taxonomy" id="6604"/>
    <lineage>
        <taxon>Eukaryota</taxon>
        <taxon>Metazoa</taxon>
        <taxon>Spiralia</taxon>
        <taxon>Lophotrochozoa</taxon>
        <taxon>Mollusca</taxon>
        <taxon>Bivalvia</taxon>
        <taxon>Autobranchia</taxon>
        <taxon>Heteroconchia</taxon>
        <taxon>Euheterodonta</taxon>
        <taxon>Imparidentia</taxon>
        <taxon>Neoheterodontei</taxon>
        <taxon>Myida</taxon>
        <taxon>Myoidea</taxon>
        <taxon>Myidae</taxon>
        <taxon>Mya</taxon>
    </lineage>
</organism>
<dbReference type="Gene3D" id="3.40.50.10480">
    <property type="entry name" value="Probable brix-domain ribosomal biogenesis protein"/>
    <property type="match status" value="1"/>
</dbReference>
<dbReference type="Pfam" id="PF04427">
    <property type="entry name" value="Brix"/>
    <property type="match status" value="1"/>
</dbReference>
<gene>
    <name evidence="2" type="ORF">MAR_011866</name>
</gene>
<proteinExistence type="predicted"/>
<sequence length="242" mass="28212">MIRRQARLRREYIYRKSIEDRERTIQEKKQKLKHSLDGLTTNVDDEYKWGGVEDPKIMVTTSRDPSSKLKQFAKLVDACRSNDVTDLIIVHEHRGVPDGFVVCHLPYGPTAYFTLSNVVMRHDIPDCGTMSEAYPHLIFNNFTSKLGNRVKSILKFLFPVPKEDARRVMTFSNEEDFISFRHHVYKKGEGGRTIELNEVGPRFEMKLYQIVLGTLDTVSSSDVEWVYRPYMNTAKKRKFLTD</sequence>
<evidence type="ECO:0000313" key="2">
    <source>
        <dbReference type="EMBL" id="WAR26162.1"/>
    </source>
</evidence>
<dbReference type="Proteomes" id="UP001164746">
    <property type="component" value="Chromosome 14"/>
</dbReference>
<dbReference type="SUPFAM" id="SSF52954">
    <property type="entry name" value="Class II aaRS ABD-related"/>
    <property type="match status" value="1"/>
</dbReference>